<feature type="region of interest" description="Disordered" evidence="1">
    <location>
        <begin position="166"/>
        <end position="249"/>
    </location>
</feature>
<evidence type="ECO:0000256" key="1">
    <source>
        <dbReference type="SAM" id="MobiDB-lite"/>
    </source>
</evidence>
<feature type="compositionally biased region" description="Basic and acidic residues" evidence="1">
    <location>
        <begin position="166"/>
        <end position="177"/>
    </location>
</feature>
<feature type="region of interest" description="Disordered" evidence="1">
    <location>
        <begin position="72"/>
        <end position="95"/>
    </location>
</feature>
<feature type="domain" description="DUF7514" evidence="2">
    <location>
        <begin position="365"/>
        <end position="439"/>
    </location>
</feature>
<feature type="compositionally biased region" description="Polar residues" evidence="1">
    <location>
        <begin position="220"/>
        <end position="235"/>
    </location>
</feature>
<feature type="compositionally biased region" description="Polar residues" evidence="1">
    <location>
        <begin position="183"/>
        <end position="192"/>
    </location>
</feature>
<organism evidence="3 4">
    <name type="scientific">Cudoniella acicularis</name>
    <dbReference type="NCBI Taxonomy" id="354080"/>
    <lineage>
        <taxon>Eukaryota</taxon>
        <taxon>Fungi</taxon>
        <taxon>Dikarya</taxon>
        <taxon>Ascomycota</taxon>
        <taxon>Pezizomycotina</taxon>
        <taxon>Leotiomycetes</taxon>
        <taxon>Helotiales</taxon>
        <taxon>Tricladiaceae</taxon>
        <taxon>Cudoniella</taxon>
    </lineage>
</organism>
<dbReference type="Proteomes" id="UP000566819">
    <property type="component" value="Unassembled WGS sequence"/>
</dbReference>
<proteinExistence type="predicted"/>
<dbReference type="InterPro" id="IPR055936">
    <property type="entry name" value="DUF7514"/>
</dbReference>
<evidence type="ECO:0000259" key="2">
    <source>
        <dbReference type="Pfam" id="PF24355"/>
    </source>
</evidence>
<dbReference type="Pfam" id="PF24355">
    <property type="entry name" value="DUF7514"/>
    <property type="match status" value="1"/>
</dbReference>
<evidence type="ECO:0000313" key="4">
    <source>
        <dbReference type="Proteomes" id="UP000566819"/>
    </source>
</evidence>
<sequence length="514" mass="56605">MSSGYGFRERLYRSDYEKLKAHGRIASNMTITQYIDQERERTAKAIESVSAATSNTTVLERRAADACLACPTPSTSISPSSAADTSTSTSPGPGLAIRSLANLGRVPGARLGENSLQRDLRETTEKTGNTYYLSLLKEKESRARNVTQTPQTQSTSDDLFSWEKEAQESMANKERAEAAAARQTESTPSPSMAPSLLYRASAPTVSDAPKTGPSAYSAAAQPNTSSETSASTRIETNIPPITYDPPKIEPPIPGIPEAEIRASRYWGKVISQTGISPRLNSCVVAVCDIAMAVSSARPPAVPLEKAAVYLMPETFSTVLTLFEIQEPEFGPPEIVEDYGPSHFDDIFAQYYLAFDLPIVWATRPGSNRPNNLPLIKRQSVKLWLRNYIMAQPDELHKRLNTLLRDVPELQHPMEDKPFIHKEVPRGCFPAEFDLAANRATVKAFAQFKAASMNIIDRAQPVQTLENARQDYTNAVEQARAQKEYFLNLNGGWTKDEYGNDKYVEGSRGPDVSAN</sequence>
<reference evidence="3 4" key="1">
    <citation type="submission" date="2020-03" db="EMBL/GenBank/DDBJ databases">
        <title>Draft Genome Sequence of Cudoniella acicularis.</title>
        <authorList>
            <person name="Buettner E."/>
            <person name="Kellner H."/>
        </authorList>
    </citation>
    <scope>NUCLEOTIDE SEQUENCE [LARGE SCALE GENOMIC DNA]</scope>
    <source>
        <strain evidence="3 4">DSM 108380</strain>
    </source>
</reference>
<name>A0A8H4RB90_9HELO</name>
<keyword evidence="4" id="KW-1185">Reference proteome</keyword>
<dbReference type="EMBL" id="JAAMPI010001341">
    <property type="protein sequence ID" value="KAF4625584.1"/>
    <property type="molecule type" value="Genomic_DNA"/>
</dbReference>
<dbReference type="AlphaFoldDB" id="A0A8H4RB90"/>
<accession>A0A8H4RB90</accession>
<protein>
    <recommendedName>
        <fullName evidence="2">DUF7514 domain-containing protein</fullName>
    </recommendedName>
</protein>
<evidence type="ECO:0000313" key="3">
    <source>
        <dbReference type="EMBL" id="KAF4625584.1"/>
    </source>
</evidence>
<comment type="caution">
    <text evidence="3">The sequence shown here is derived from an EMBL/GenBank/DDBJ whole genome shotgun (WGS) entry which is preliminary data.</text>
</comment>
<feature type="compositionally biased region" description="Low complexity" evidence="1">
    <location>
        <begin position="72"/>
        <end position="94"/>
    </location>
</feature>
<gene>
    <name evidence="3" type="ORF">G7Y89_g12584</name>
</gene>